<reference evidence="2" key="1">
    <citation type="submission" date="2024-02" db="UniProtKB">
        <authorList>
            <consortium name="WormBaseParasite"/>
        </authorList>
    </citation>
    <scope>IDENTIFICATION</scope>
</reference>
<evidence type="ECO:0000313" key="1">
    <source>
        <dbReference type="Proteomes" id="UP000035681"/>
    </source>
</evidence>
<proteinExistence type="predicted"/>
<dbReference type="AlphaFoldDB" id="A0AAF5DLL1"/>
<dbReference type="Proteomes" id="UP000035681">
    <property type="component" value="Unplaced"/>
</dbReference>
<evidence type="ECO:0000313" key="2">
    <source>
        <dbReference type="WBParaSite" id="TCONS_00013393.p1"/>
    </source>
</evidence>
<sequence>MSRIVFTEFGYRGRDSCLNKDTKNAKEIKTGQLSFQNNTDEILDNNSVSLTASEEIQVDNDLNIDNEEFESSKDKVLSFAETNLLKKINLSKEDIKYVDLDSDERVSRFITSDPVLIDDEIKKIKEKKLYAVNVSKVVENFCIRNELNFDNGEKDIVLYMDKIQLRNLLKASASYSYIMNISFKILHFKTATSSKLTSICPLGFSIATTTKMEKYKKLVSTILRIINKCKISINNVKHRLKIKHVAGDNYMLGYFFQTDISLKSISSNSCRLSNDSEYLRSESTNPNISLELNYTVDILHDIEESFIANIFIGLLSFAESLNEIQIITSSHGLTDEDIHKLEKNIDIYFNVRPILIHENYDIAIKEHIILHYGKVFRKIRTDFTVFSSKRFESYNKLIKNLFATSVNYRNIFYSCARRAMTLENCYNLIKSKI</sequence>
<accession>A0AAF5DLL1</accession>
<organism evidence="1 2">
    <name type="scientific">Strongyloides stercoralis</name>
    <name type="common">Threadworm</name>
    <dbReference type="NCBI Taxonomy" id="6248"/>
    <lineage>
        <taxon>Eukaryota</taxon>
        <taxon>Metazoa</taxon>
        <taxon>Ecdysozoa</taxon>
        <taxon>Nematoda</taxon>
        <taxon>Chromadorea</taxon>
        <taxon>Rhabditida</taxon>
        <taxon>Tylenchina</taxon>
        <taxon>Panagrolaimomorpha</taxon>
        <taxon>Strongyloidoidea</taxon>
        <taxon>Strongyloididae</taxon>
        <taxon>Strongyloides</taxon>
    </lineage>
</organism>
<name>A0AAF5DLL1_STRER</name>
<protein>
    <submittedName>
        <fullName evidence="2">Uncharacterized protein</fullName>
    </submittedName>
</protein>
<dbReference type="WBParaSite" id="TCONS_00013393.p1">
    <property type="protein sequence ID" value="TCONS_00013393.p1"/>
    <property type="gene ID" value="XLOC_009275"/>
</dbReference>
<keyword evidence="1" id="KW-1185">Reference proteome</keyword>